<organism evidence="1 2">
    <name type="scientific">Verticillium longisporum</name>
    <name type="common">Verticillium dahliae var. longisporum</name>
    <dbReference type="NCBI Taxonomy" id="100787"/>
    <lineage>
        <taxon>Eukaryota</taxon>
        <taxon>Fungi</taxon>
        <taxon>Dikarya</taxon>
        <taxon>Ascomycota</taxon>
        <taxon>Pezizomycotina</taxon>
        <taxon>Sordariomycetes</taxon>
        <taxon>Hypocreomycetidae</taxon>
        <taxon>Glomerellales</taxon>
        <taxon>Plectosphaerellaceae</taxon>
        <taxon>Verticillium</taxon>
    </lineage>
</organism>
<dbReference type="Proteomes" id="UP000045706">
    <property type="component" value="Unassembled WGS sequence"/>
</dbReference>
<gene>
    <name evidence="1" type="ORF">BN1723_008887</name>
</gene>
<sequence>MNLPYLSDFTPHAGSSKTQRHSIGSALLGIHFNRVGSTYMTYHLCAQGTSGSFRPGEARQRTPRIAMSAIPPHEPRSLRHMSYTDAVCGTEIYNFYGNRVLEQTTATGAVLAIKVKPLGALDPSEADMMQYAATNGILAPNVRGVYDIVTTKPIARVLVSERVPGVPLADVWLDMNDADKSNVKDQLRTPLAHMRASYT</sequence>
<evidence type="ECO:0008006" key="3">
    <source>
        <dbReference type="Google" id="ProtNLM"/>
    </source>
</evidence>
<name>A0A0G4KJG2_VERLO</name>
<accession>A0A0G4KJG2</accession>
<protein>
    <recommendedName>
        <fullName evidence="3">Aminoglycoside phosphotransferase domain-containing protein</fullName>
    </recommendedName>
</protein>
<dbReference type="AlphaFoldDB" id="A0A0G4KJG2"/>
<dbReference type="SUPFAM" id="SSF56112">
    <property type="entry name" value="Protein kinase-like (PK-like)"/>
    <property type="match status" value="1"/>
</dbReference>
<evidence type="ECO:0000313" key="1">
    <source>
        <dbReference type="EMBL" id="CRK04469.1"/>
    </source>
</evidence>
<proteinExistence type="predicted"/>
<evidence type="ECO:0000313" key="2">
    <source>
        <dbReference type="Proteomes" id="UP000045706"/>
    </source>
</evidence>
<dbReference type="InterPro" id="IPR011009">
    <property type="entry name" value="Kinase-like_dom_sf"/>
</dbReference>
<reference evidence="2" key="1">
    <citation type="submission" date="2015-05" db="EMBL/GenBank/DDBJ databases">
        <authorList>
            <person name="Fogelqvist Johan"/>
        </authorList>
    </citation>
    <scope>NUCLEOTIDE SEQUENCE [LARGE SCALE GENOMIC DNA]</scope>
</reference>
<dbReference type="EMBL" id="CVQI01001002">
    <property type="protein sequence ID" value="CRK04469.1"/>
    <property type="molecule type" value="Genomic_DNA"/>
</dbReference>